<accession>A0ABR2IEZ2</accession>
<dbReference type="Proteomes" id="UP001390339">
    <property type="component" value="Unassembled WGS sequence"/>
</dbReference>
<protein>
    <submittedName>
        <fullName evidence="1">Uncharacterized protein</fullName>
    </submittedName>
</protein>
<evidence type="ECO:0000313" key="1">
    <source>
        <dbReference type="EMBL" id="KAK8861785.1"/>
    </source>
</evidence>
<proteinExistence type="predicted"/>
<sequence length="229" mass="25615">MLQEDRPHSQTSIPHTTVRYSLHICRSTGCQPGTASLNVNNQTQPTPPKLSRIELSCTFVMAEPYKFMGIQVHGPGKYIWDTILYKIFPTTPMPAAGNDDAAIDLLDDDKFAGVQKTILSATSFPAPRFFKATFHRHQLKHGDTTLTLPAKLDDNAPEFSGFHPIPTAVILVSHETLQGRDALLKDLFMLASNTIHEMKKGNEDHWWAATVFMMAEYESLDKFPFSGPE</sequence>
<dbReference type="EMBL" id="JAPCWZ010000005">
    <property type="protein sequence ID" value="KAK8861785.1"/>
    <property type="molecule type" value="Genomic_DNA"/>
</dbReference>
<reference evidence="1 2" key="1">
    <citation type="journal article" date="2024" name="IMA Fungus">
        <title>Apiospora arundinis, a panoply of carbohydrate-active enzymes and secondary metabolites.</title>
        <authorList>
            <person name="Sorensen T."/>
            <person name="Petersen C."/>
            <person name="Muurmann A.T."/>
            <person name="Christiansen J.V."/>
            <person name="Brundto M.L."/>
            <person name="Overgaard C.K."/>
            <person name="Boysen A.T."/>
            <person name="Wollenberg R.D."/>
            <person name="Larsen T.O."/>
            <person name="Sorensen J.L."/>
            <person name="Nielsen K.L."/>
            <person name="Sondergaard T.E."/>
        </authorList>
    </citation>
    <scope>NUCLEOTIDE SEQUENCE [LARGE SCALE GENOMIC DNA]</scope>
    <source>
        <strain evidence="1 2">AAU 773</strain>
    </source>
</reference>
<keyword evidence="2" id="KW-1185">Reference proteome</keyword>
<evidence type="ECO:0000313" key="2">
    <source>
        <dbReference type="Proteomes" id="UP001390339"/>
    </source>
</evidence>
<gene>
    <name evidence="1" type="ORF">PGQ11_008020</name>
</gene>
<name>A0ABR2IEZ2_9PEZI</name>
<comment type="caution">
    <text evidence="1">The sequence shown here is derived from an EMBL/GenBank/DDBJ whole genome shotgun (WGS) entry which is preliminary data.</text>
</comment>
<organism evidence="1 2">
    <name type="scientific">Apiospora arundinis</name>
    <dbReference type="NCBI Taxonomy" id="335852"/>
    <lineage>
        <taxon>Eukaryota</taxon>
        <taxon>Fungi</taxon>
        <taxon>Dikarya</taxon>
        <taxon>Ascomycota</taxon>
        <taxon>Pezizomycotina</taxon>
        <taxon>Sordariomycetes</taxon>
        <taxon>Xylariomycetidae</taxon>
        <taxon>Amphisphaeriales</taxon>
        <taxon>Apiosporaceae</taxon>
        <taxon>Apiospora</taxon>
    </lineage>
</organism>